<reference evidence="2 3" key="1">
    <citation type="journal article" date="2012" name="BMC Genomics">
        <title>Comparative genomic analysis of human infective Trypanosoma cruzi lineages with the bat-restricted subspecies T. cruzi marinkellei.</title>
        <authorList>
            <person name="Franzen O."/>
            <person name="Talavera-Lopez C."/>
            <person name="Ochaya S."/>
            <person name="Butler C.E."/>
            <person name="Messenger L.A."/>
            <person name="Lewis M.D."/>
            <person name="Llewellyn M.S."/>
            <person name="Marinkelle C.J."/>
            <person name="Tyler K.M."/>
            <person name="Miles M.A."/>
            <person name="Andersson B."/>
        </authorList>
    </citation>
    <scope>NUCLEOTIDE SEQUENCE [LARGE SCALE GENOMIC DNA]</scope>
    <source>
        <strain evidence="2 3">B7</strain>
    </source>
</reference>
<name>K2MZC3_TRYCR</name>
<keyword evidence="3" id="KW-1185">Reference proteome</keyword>
<keyword evidence="1" id="KW-1133">Transmembrane helix</keyword>
<feature type="non-terminal residue" evidence="2">
    <location>
        <position position="273"/>
    </location>
</feature>
<protein>
    <submittedName>
        <fullName evidence="2">Uncharacterized protein</fullName>
    </submittedName>
</protein>
<feature type="transmembrane region" description="Helical" evidence="1">
    <location>
        <begin position="192"/>
        <end position="211"/>
    </location>
</feature>
<dbReference type="EMBL" id="AHKC01017441">
    <property type="protein sequence ID" value="EKF27726.1"/>
    <property type="molecule type" value="Genomic_DNA"/>
</dbReference>
<gene>
    <name evidence="2" type="ORF">MOQ_008541</name>
</gene>
<dbReference type="Proteomes" id="UP000007350">
    <property type="component" value="Unassembled WGS sequence"/>
</dbReference>
<keyword evidence="1" id="KW-0812">Transmembrane</keyword>
<evidence type="ECO:0000313" key="3">
    <source>
        <dbReference type="Proteomes" id="UP000007350"/>
    </source>
</evidence>
<proteinExistence type="predicted"/>
<sequence length="273" mass="30334">MCGHGVALGVSPRRELHTQPSTAPAGHPLTLSLCSIVLDASSTQRGSGRRHRHECDRKGTRLLLRSEGALRVAQRRPQHRLAESAHYTGQWTRSVCVVEDAAVEFLPLPPGGRSAGFPLVLAHGMIDFFFSSFKNPCCVWSAALGKPITFDGGLVLPFDPSVFSHCCFFSFLMLSGAAEDTLRCWASAPIHLFVYLLFLYLVRFAMFLMTFRMEGFIRALEHFCAYGRPGTLSMRGHCAGRSLFFTLTRSHSCAPFSFYFVFYFPRDAPLALA</sequence>
<evidence type="ECO:0000256" key="1">
    <source>
        <dbReference type="SAM" id="Phobius"/>
    </source>
</evidence>
<evidence type="ECO:0000313" key="2">
    <source>
        <dbReference type="EMBL" id="EKF27726.1"/>
    </source>
</evidence>
<dbReference type="AlphaFoldDB" id="K2MZC3"/>
<comment type="caution">
    <text evidence="2">The sequence shown here is derived from an EMBL/GenBank/DDBJ whole genome shotgun (WGS) entry which is preliminary data.</text>
</comment>
<keyword evidence="1" id="KW-0472">Membrane</keyword>
<organism evidence="2 3">
    <name type="scientific">Trypanosoma cruzi marinkellei</name>
    <dbReference type="NCBI Taxonomy" id="85056"/>
    <lineage>
        <taxon>Eukaryota</taxon>
        <taxon>Discoba</taxon>
        <taxon>Euglenozoa</taxon>
        <taxon>Kinetoplastea</taxon>
        <taxon>Metakinetoplastina</taxon>
        <taxon>Trypanosomatida</taxon>
        <taxon>Trypanosomatidae</taxon>
        <taxon>Trypanosoma</taxon>
        <taxon>Schizotrypanum</taxon>
    </lineage>
</organism>
<accession>K2MZC3</accession>